<dbReference type="Pfam" id="PF11799">
    <property type="entry name" value="IMS_C"/>
    <property type="match status" value="1"/>
</dbReference>
<dbReference type="GO" id="GO:0005829">
    <property type="term" value="C:cytosol"/>
    <property type="evidence" value="ECO:0007669"/>
    <property type="project" value="TreeGrafter"/>
</dbReference>
<dbReference type="Gene3D" id="3.40.1170.60">
    <property type="match status" value="1"/>
</dbReference>
<protein>
    <recommendedName>
        <fullName evidence="2">DNA polymerase IV</fullName>
        <shortName evidence="2">Pol IV</shortName>
        <ecNumber evidence="2">2.7.7.7</ecNumber>
    </recommendedName>
</protein>
<comment type="caution">
    <text evidence="4">The sequence shown here is derived from an EMBL/GenBank/DDBJ whole genome shotgun (WGS) entry which is preliminary data.</text>
</comment>
<keyword evidence="2" id="KW-0548">Nucleotidyltransferase</keyword>
<keyword evidence="5" id="KW-1185">Reference proteome</keyword>
<dbReference type="HAMAP" id="MF_01113">
    <property type="entry name" value="DNApol_IV"/>
    <property type="match status" value="1"/>
</dbReference>
<dbReference type="InterPro" id="IPR017961">
    <property type="entry name" value="DNA_pol_Y-fam_little_finger"/>
</dbReference>
<feature type="binding site" evidence="2">
    <location>
        <position position="9"/>
    </location>
    <ligand>
        <name>Mg(2+)</name>
        <dbReference type="ChEBI" id="CHEBI:18420"/>
    </ligand>
</feature>
<dbReference type="PANTHER" id="PTHR11076">
    <property type="entry name" value="DNA REPAIR POLYMERASE UMUC / TRANSFERASE FAMILY MEMBER"/>
    <property type="match status" value="1"/>
</dbReference>
<accession>A0AB73T0X3</accession>
<keyword evidence="2" id="KW-0239">DNA-directed DNA polymerase</keyword>
<feature type="site" description="Substrate discrimination" evidence="2">
    <location>
        <position position="14"/>
    </location>
</feature>
<comment type="subunit">
    <text evidence="2">Monomer.</text>
</comment>
<dbReference type="RefSeq" id="WP_109747657.1">
    <property type="nucleotide sequence ID" value="NZ_JANKBI010000013.1"/>
</dbReference>
<comment type="function">
    <text evidence="2">Poorly processive, error-prone DNA polymerase involved in untargeted mutagenesis. Copies undamaged DNA at stalled replication forks, which arise in vivo from mismatched or misaligned primer ends. These misaligned primers can be extended by PolIV. Exhibits no 3'-5' exonuclease (proofreading) activity. May be involved in translesional synthesis, in conjunction with the beta clamp from PolIII.</text>
</comment>
<dbReference type="InterPro" id="IPR043128">
    <property type="entry name" value="Rev_trsase/Diguanyl_cyclase"/>
</dbReference>
<comment type="subcellular location">
    <subcellularLocation>
        <location evidence="2">Cytoplasm</location>
    </subcellularLocation>
</comment>
<dbReference type="GO" id="GO:0006281">
    <property type="term" value="P:DNA repair"/>
    <property type="evidence" value="ECO:0007669"/>
    <property type="project" value="UniProtKB-UniRule"/>
</dbReference>
<dbReference type="SUPFAM" id="SSF100879">
    <property type="entry name" value="Lesion bypass DNA polymerase (Y-family), little finger domain"/>
    <property type="match status" value="1"/>
</dbReference>
<dbReference type="Proteomes" id="UP000245412">
    <property type="component" value="Unassembled WGS sequence"/>
</dbReference>
<keyword evidence="2" id="KW-0808">Transferase</keyword>
<dbReference type="Gene3D" id="1.10.150.20">
    <property type="entry name" value="5' to 3' exonuclease, C-terminal subdomain"/>
    <property type="match status" value="1"/>
</dbReference>
<name>A0AB73T0X3_9FIRM</name>
<dbReference type="InterPro" id="IPR050116">
    <property type="entry name" value="DNA_polymerase-Y"/>
</dbReference>
<organism evidence="4 5">
    <name type="scientific">Murimonas intestini</name>
    <dbReference type="NCBI Taxonomy" id="1337051"/>
    <lineage>
        <taxon>Bacteria</taxon>
        <taxon>Bacillati</taxon>
        <taxon>Bacillota</taxon>
        <taxon>Clostridia</taxon>
        <taxon>Lachnospirales</taxon>
        <taxon>Lachnospiraceae</taxon>
        <taxon>Murimonas</taxon>
    </lineage>
</organism>
<keyword evidence="2" id="KW-0238">DNA-binding</keyword>
<evidence type="ECO:0000313" key="5">
    <source>
        <dbReference type="Proteomes" id="UP000245412"/>
    </source>
</evidence>
<reference evidence="4 5" key="1">
    <citation type="submission" date="2018-05" db="EMBL/GenBank/DDBJ databases">
        <authorList>
            <person name="Goeker M."/>
            <person name="Huntemann M."/>
            <person name="Clum A."/>
            <person name="Pillay M."/>
            <person name="Palaniappan K."/>
            <person name="Varghese N."/>
            <person name="Mikhailova N."/>
            <person name="Stamatis D."/>
            <person name="Reddy T."/>
            <person name="Daum C."/>
            <person name="Shapiro N."/>
            <person name="Ivanova N."/>
            <person name="Kyrpides N."/>
            <person name="Woyke T."/>
        </authorList>
    </citation>
    <scope>NUCLEOTIDE SEQUENCE [LARGE SCALE GENOMIC DNA]</scope>
    <source>
        <strain evidence="4 5">DSM 26524</strain>
    </source>
</reference>
<keyword evidence="2" id="KW-0235">DNA replication</keyword>
<feature type="domain" description="UmuC" evidence="3">
    <location>
        <begin position="5"/>
        <end position="193"/>
    </location>
</feature>
<comment type="similarity">
    <text evidence="1 2">Belongs to the DNA polymerase type-Y family.</text>
</comment>
<dbReference type="EMBL" id="QGGY01000012">
    <property type="protein sequence ID" value="PWJ73472.1"/>
    <property type="molecule type" value="Genomic_DNA"/>
</dbReference>
<dbReference type="SUPFAM" id="SSF56672">
    <property type="entry name" value="DNA/RNA polymerases"/>
    <property type="match status" value="1"/>
</dbReference>
<dbReference type="EC" id="2.7.7.7" evidence="2"/>
<dbReference type="Gene3D" id="3.30.1490.100">
    <property type="entry name" value="DNA polymerase, Y-family, little finger domain"/>
    <property type="match status" value="1"/>
</dbReference>
<dbReference type="GO" id="GO:0003684">
    <property type="term" value="F:damaged DNA binding"/>
    <property type="evidence" value="ECO:0007669"/>
    <property type="project" value="InterPro"/>
</dbReference>
<dbReference type="AlphaFoldDB" id="A0AB73T0X3"/>
<dbReference type="PROSITE" id="PS50173">
    <property type="entry name" value="UMUC"/>
    <property type="match status" value="1"/>
</dbReference>
<keyword evidence="2" id="KW-0460">Magnesium</keyword>
<dbReference type="InterPro" id="IPR036775">
    <property type="entry name" value="DNA_pol_Y-fam_lit_finger_sf"/>
</dbReference>
<evidence type="ECO:0000256" key="1">
    <source>
        <dbReference type="ARBA" id="ARBA00010945"/>
    </source>
</evidence>
<proteinExistence type="inferred from homology"/>
<dbReference type="PANTHER" id="PTHR11076:SF33">
    <property type="entry name" value="DNA POLYMERASE KAPPA"/>
    <property type="match status" value="1"/>
</dbReference>
<feature type="active site" evidence="2">
    <location>
        <position position="112"/>
    </location>
</feature>
<dbReference type="GO" id="GO:0009432">
    <property type="term" value="P:SOS response"/>
    <property type="evidence" value="ECO:0007669"/>
    <property type="project" value="TreeGrafter"/>
</dbReference>
<sequence>MDRIIFHIDVNSAYLSWTSVHNLRTGSGPDYRQIPAIIGGDRESRHGVVLAKSLPAKAYGIHTGEPVASALRKCPGLVIALPDHSMYRQFSRELFELLYTYTPDLEQVSIDECYMEFTGISHLYESPVAAARLIKDNIRNSFGFTVNVGISCNKLLAKMASDFEKPDKVHTLFPDEIPLKMWPLPVEELYMAGHSSVETLHKLGIRTIGELAATDPDLLAAHLKSHGHTLWEYANGIDDSPVDSGPGEAKGIGNSTTLSNDVTDRADAFLILHTLAESVARRLRNAHQIAGSVCVEIKYNTFQSTSKQMQLPSPLNTADGIYKSSCLLFDRLWDGSPIRLLGIRSSKLLEDTAPVQMSLFDYGLDLSNSDPSCGREPKDKKSAKDSLLKDVLLEGSLKNEKQKKLDSALDSIRKRYGSDAVIRGSLLQEENEEAQKKERGK</sequence>
<gene>
    <name evidence="2" type="primary">dinB</name>
    <name evidence="4" type="ORF">C7383_11247</name>
</gene>
<keyword evidence="2" id="KW-0479">Metal-binding</keyword>
<dbReference type="GO" id="GO:0006261">
    <property type="term" value="P:DNA-templated DNA replication"/>
    <property type="evidence" value="ECO:0007669"/>
    <property type="project" value="UniProtKB-UniRule"/>
</dbReference>
<keyword evidence="2" id="KW-0515">Mutator protein</keyword>
<dbReference type="Pfam" id="PF00817">
    <property type="entry name" value="IMS"/>
    <property type="match status" value="1"/>
</dbReference>
<feature type="binding site" evidence="2">
    <location>
        <position position="111"/>
    </location>
    <ligand>
        <name>Mg(2+)</name>
        <dbReference type="ChEBI" id="CHEBI:18420"/>
    </ligand>
</feature>
<dbReference type="Gene3D" id="3.30.70.270">
    <property type="match status" value="1"/>
</dbReference>
<evidence type="ECO:0000259" key="3">
    <source>
        <dbReference type="PROSITE" id="PS50173"/>
    </source>
</evidence>
<keyword evidence="2" id="KW-0234">DNA repair</keyword>
<dbReference type="InterPro" id="IPR001126">
    <property type="entry name" value="UmuC"/>
</dbReference>
<dbReference type="GO" id="GO:0003887">
    <property type="term" value="F:DNA-directed DNA polymerase activity"/>
    <property type="evidence" value="ECO:0007669"/>
    <property type="project" value="UniProtKB-UniRule"/>
</dbReference>
<dbReference type="GO" id="GO:0042276">
    <property type="term" value="P:error-prone translesion synthesis"/>
    <property type="evidence" value="ECO:0007669"/>
    <property type="project" value="TreeGrafter"/>
</dbReference>
<keyword evidence="2" id="KW-0227">DNA damage</keyword>
<keyword evidence="2" id="KW-0963">Cytoplasm</keyword>
<evidence type="ECO:0000313" key="4">
    <source>
        <dbReference type="EMBL" id="PWJ73472.1"/>
    </source>
</evidence>
<dbReference type="InterPro" id="IPR043502">
    <property type="entry name" value="DNA/RNA_pol_sf"/>
</dbReference>
<comment type="cofactor">
    <cofactor evidence="2">
        <name>Mg(2+)</name>
        <dbReference type="ChEBI" id="CHEBI:18420"/>
    </cofactor>
    <text evidence="2">Binds 2 magnesium ions per subunit.</text>
</comment>
<evidence type="ECO:0000256" key="2">
    <source>
        <dbReference type="HAMAP-Rule" id="MF_01113"/>
    </source>
</evidence>
<dbReference type="CDD" id="cd03586">
    <property type="entry name" value="PolY_Pol_IV_kappa"/>
    <property type="match status" value="1"/>
</dbReference>
<dbReference type="GO" id="GO:0000287">
    <property type="term" value="F:magnesium ion binding"/>
    <property type="evidence" value="ECO:0007669"/>
    <property type="project" value="UniProtKB-UniRule"/>
</dbReference>
<dbReference type="InterPro" id="IPR022880">
    <property type="entry name" value="DNApol_IV"/>
</dbReference>
<comment type="catalytic activity">
    <reaction evidence="2">
        <text>DNA(n) + a 2'-deoxyribonucleoside 5'-triphosphate = DNA(n+1) + diphosphate</text>
        <dbReference type="Rhea" id="RHEA:22508"/>
        <dbReference type="Rhea" id="RHEA-COMP:17339"/>
        <dbReference type="Rhea" id="RHEA-COMP:17340"/>
        <dbReference type="ChEBI" id="CHEBI:33019"/>
        <dbReference type="ChEBI" id="CHEBI:61560"/>
        <dbReference type="ChEBI" id="CHEBI:173112"/>
        <dbReference type="EC" id="2.7.7.7"/>
    </reaction>
</comment>